<evidence type="ECO:0000259" key="3">
    <source>
        <dbReference type="PROSITE" id="PS50404"/>
    </source>
</evidence>
<dbReference type="SFLD" id="SFLDG00358">
    <property type="entry name" value="Main_(cytGST)"/>
    <property type="match status" value="1"/>
</dbReference>
<dbReference type="InterPro" id="IPR040079">
    <property type="entry name" value="Glutathione_S-Trfase"/>
</dbReference>
<dbReference type="PROSITE" id="PS50404">
    <property type="entry name" value="GST_NTER"/>
    <property type="match status" value="1"/>
</dbReference>
<feature type="domain" description="GST N-terminal" evidence="3">
    <location>
        <begin position="11"/>
        <end position="89"/>
    </location>
</feature>
<evidence type="ECO:0000313" key="6">
    <source>
        <dbReference type="Proteomes" id="UP001203945"/>
    </source>
</evidence>
<dbReference type="PROSITE" id="PS50405">
    <property type="entry name" value="GST_CTER"/>
    <property type="match status" value="1"/>
</dbReference>
<keyword evidence="5" id="KW-0614">Plasmid</keyword>
<dbReference type="SUPFAM" id="SSF47616">
    <property type="entry name" value="GST C-terminal domain-like"/>
    <property type="match status" value="1"/>
</dbReference>
<comment type="caution">
    <text evidence="5">The sequence shown here is derived from an EMBL/GenBank/DDBJ whole genome shotgun (WGS) entry which is preliminary data.</text>
</comment>
<evidence type="ECO:0000259" key="4">
    <source>
        <dbReference type="PROSITE" id="PS50405"/>
    </source>
</evidence>
<gene>
    <name evidence="5" type="ORF">MLD63_00815</name>
</gene>
<protein>
    <submittedName>
        <fullName evidence="5">Glutathione S-transferase family protein</fullName>
    </submittedName>
</protein>
<comment type="similarity">
    <text evidence="1">Belongs to the GST superfamily.</text>
</comment>
<dbReference type="InterPro" id="IPR004046">
    <property type="entry name" value="GST_C"/>
</dbReference>
<dbReference type="CDD" id="cd03046">
    <property type="entry name" value="GST_N_GTT1_like"/>
    <property type="match status" value="1"/>
</dbReference>
<dbReference type="Gene3D" id="3.40.30.10">
    <property type="entry name" value="Glutaredoxin"/>
    <property type="match status" value="1"/>
</dbReference>
<proteinExistence type="inferred from homology"/>
<evidence type="ECO:0000256" key="2">
    <source>
        <dbReference type="SAM" id="MobiDB-lite"/>
    </source>
</evidence>
<reference evidence="5 6" key="1">
    <citation type="submission" date="2022-03" db="EMBL/GenBank/DDBJ databases">
        <authorList>
            <person name="He Y."/>
        </authorList>
    </citation>
    <scope>NUCLEOTIDE SEQUENCE [LARGE SCALE GENOMIC DNA]</scope>
    <source>
        <strain evidence="5 6">TK19116</strain>
        <plasmid evidence="5">unnamed1</plasmid>
    </source>
</reference>
<dbReference type="InterPro" id="IPR010987">
    <property type="entry name" value="Glutathione-S-Trfase_C-like"/>
</dbReference>
<dbReference type="InterPro" id="IPR036249">
    <property type="entry name" value="Thioredoxin-like_sf"/>
</dbReference>
<dbReference type="SFLD" id="SFLDS00019">
    <property type="entry name" value="Glutathione_Transferase_(cytos"/>
    <property type="match status" value="1"/>
</dbReference>
<feature type="compositionally biased region" description="Basic and acidic residues" evidence="2">
    <location>
        <begin position="208"/>
        <end position="220"/>
    </location>
</feature>
<dbReference type="EMBL" id="JAKZEU010000001">
    <property type="protein sequence ID" value="MCQ0968975.1"/>
    <property type="molecule type" value="Genomic_DNA"/>
</dbReference>
<keyword evidence="6" id="KW-1185">Reference proteome</keyword>
<dbReference type="PANTHER" id="PTHR44051">
    <property type="entry name" value="GLUTATHIONE S-TRANSFERASE-RELATED"/>
    <property type="match status" value="1"/>
</dbReference>
<dbReference type="InterPro" id="IPR004045">
    <property type="entry name" value="Glutathione_S-Trfase_N"/>
</dbReference>
<accession>A0ABT1ML14</accession>
<dbReference type="Gene3D" id="1.20.1050.10">
    <property type="match status" value="1"/>
</dbReference>
<evidence type="ECO:0000313" key="5">
    <source>
        <dbReference type="EMBL" id="MCQ0968975.1"/>
    </source>
</evidence>
<feature type="region of interest" description="Disordered" evidence="2">
    <location>
        <begin position="199"/>
        <end position="220"/>
    </location>
</feature>
<dbReference type="InterPro" id="IPR036282">
    <property type="entry name" value="Glutathione-S-Trfase_C_sf"/>
</dbReference>
<feature type="domain" description="GST C-terminal" evidence="4">
    <location>
        <begin position="92"/>
        <end position="220"/>
    </location>
</feature>
<geneLocation type="plasmid" evidence="5">
    <name>unnamed1</name>
</geneLocation>
<dbReference type="Pfam" id="PF02798">
    <property type="entry name" value="GST_N"/>
    <property type="match status" value="1"/>
</dbReference>
<sequence>MTREPVTIVTYDWVPDFPRGYVRDIRARWACEEAGIPYRTETVPLMDRTQDHLAMQPFHQVPILKDGDLTLFESGAMVLHLAKDSPALMPDDDTLRTHVTEWSFAALNSIEPPITGWIFGGKFKKNEKAGEDFGGWMHQRLDQLDAYLADKEWIVGDRFTAADIILTEVLRPARDEGALDRHPTTKAYVERATARPAFQRAHQAQMDHWTEADRKRAAKT</sequence>
<dbReference type="Proteomes" id="UP001203945">
    <property type="component" value="Unassembled WGS sequence"/>
</dbReference>
<dbReference type="PANTHER" id="PTHR44051:SF8">
    <property type="entry name" value="GLUTATHIONE S-TRANSFERASE GSTA"/>
    <property type="match status" value="1"/>
</dbReference>
<dbReference type="CDD" id="cd03207">
    <property type="entry name" value="GST_C_8"/>
    <property type="match status" value="1"/>
</dbReference>
<organism evidence="5 6">
    <name type="scientific">Paracoccus albicereus</name>
    <dbReference type="NCBI Taxonomy" id="2922394"/>
    <lineage>
        <taxon>Bacteria</taxon>
        <taxon>Pseudomonadati</taxon>
        <taxon>Pseudomonadota</taxon>
        <taxon>Alphaproteobacteria</taxon>
        <taxon>Rhodobacterales</taxon>
        <taxon>Paracoccaceae</taxon>
        <taxon>Paracoccus</taxon>
    </lineage>
</organism>
<name>A0ABT1ML14_9RHOB</name>
<evidence type="ECO:0000256" key="1">
    <source>
        <dbReference type="RuleBase" id="RU003494"/>
    </source>
</evidence>
<dbReference type="Pfam" id="PF00043">
    <property type="entry name" value="GST_C"/>
    <property type="match status" value="1"/>
</dbReference>
<dbReference type="RefSeq" id="WP_255327939.1">
    <property type="nucleotide sequence ID" value="NZ_JAKZEU010000001.1"/>
</dbReference>
<dbReference type="SUPFAM" id="SSF52833">
    <property type="entry name" value="Thioredoxin-like"/>
    <property type="match status" value="1"/>
</dbReference>